<gene>
    <name evidence="9" type="ORF">AHMF7605_18420</name>
</gene>
<feature type="signal peptide" evidence="4">
    <location>
        <begin position="1"/>
        <end position="20"/>
    </location>
</feature>
<comment type="catalytic activity">
    <reaction evidence="1">
        <text>Hydrolysis of terminal non-reducing alpha-L-rhamnose residues in alpha-L-rhamnosides.</text>
        <dbReference type="EC" id="3.2.1.40"/>
    </reaction>
</comment>
<dbReference type="EMBL" id="PYFT01000001">
    <property type="protein sequence ID" value="PSR55340.1"/>
    <property type="molecule type" value="Genomic_DNA"/>
</dbReference>
<feature type="chain" id="PRO_5015427004" description="alpha-L-rhamnosidase" evidence="4">
    <location>
        <begin position="21"/>
        <end position="926"/>
    </location>
</feature>
<dbReference type="InterPro" id="IPR008902">
    <property type="entry name" value="Rhamnosid_concanavalin"/>
</dbReference>
<dbReference type="Proteomes" id="UP000240357">
    <property type="component" value="Unassembled WGS sequence"/>
</dbReference>
<reference evidence="9 10" key="1">
    <citation type="submission" date="2018-03" db="EMBL/GenBank/DDBJ databases">
        <title>Adhaeribacter sp. HMF7605 Genome sequencing and assembly.</title>
        <authorList>
            <person name="Kang H."/>
            <person name="Kang J."/>
            <person name="Cha I."/>
            <person name="Kim H."/>
            <person name="Joh K."/>
        </authorList>
    </citation>
    <scope>NUCLEOTIDE SEQUENCE [LARGE SCALE GENOMIC DNA]</scope>
    <source>
        <strain evidence="9 10">HMF7605</strain>
    </source>
</reference>
<name>A0A2T2YIK7_9BACT</name>
<dbReference type="Pfam" id="PF25788">
    <property type="entry name" value="Ig_Rha78A_N"/>
    <property type="match status" value="1"/>
</dbReference>
<dbReference type="InterPro" id="IPR016007">
    <property type="entry name" value="Alpha_rhamnosid"/>
</dbReference>
<dbReference type="PANTHER" id="PTHR33307">
    <property type="entry name" value="ALPHA-RHAMNOSIDASE (EUROFUNG)"/>
    <property type="match status" value="1"/>
</dbReference>
<feature type="domain" description="Alpha-L-rhamnosidase C-terminal" evidence="8">
    <location>
        <begin position="815"/>
        <end position="886"/>
    </location>
</feature>
<keyword evidence="3" id="KW-0378">Hydrolase</keyword>
<evidence type="ECO:0000259" key="8">
    <source>
        <dbReference type="Pfam" id="PF17390"/>
    </source>
</evidence>
<protein>
    <recommendedName>
        <fullName evidence="2">alpha-L-rhamnosidase</fullName>
        <ecNumber evidence="2">3.2.1.40</ecNumber>
    </recommendedName>
</protein>
<organism evidence="9 10">
    <name type="scientific">Adhaeribacter arboris</name>
    <dbReference type="NCBI Taxonomy" id="2072846"/>
    <lineage>
        <taxon>Bacteria</taxon>
        <taxon>Pseudomonadati</taxon>
        <taxon>Bacteroidota</taxon>
        <taxon>Cytophagia</taxon>
        <taxon>Cytophagales</taxon>
        <taxon>Hymenobacteraceae</taxon>
        <taxon>Adhaeribacter</taxon>
    </lineage>
</organism>
<dbReference type="EC" id="3.2.1.40" evidence="2"/>
<dbReference type="InterPro" id="IPR035398">
    <property type="entry name" value="Bac_rhamnosid_C"/>
</dbReference>
<dbReference type="Gene3D" id="2.60.40.10">
    <property type="entry name" value="Immunoglobulins"/>
    <property type="match status" value="1"/>
</dbReference>
<accession>A0A2T2YIK7</accession>
<dbReference type="GO" id="GO:0005975">
    <property type="term" value="P:carbohydrate metabolic process"/>
    <property type="evidence" value="ECO:0007669"/>
    <property type="project" value="InterPro"/>
</dbReference>
<dbReference type="Gene3D" id="2.60.120.260">
    <property type="entry name" value="Galactose-binding domain-like"/>
    <property type="match status" value="2"/>
</dbReference>
<comment type="caution">
    <text evidence="9">The sequence shown here is derived from an EMBL/GenBank/DDBJ whole genome shotgun (WGS) entry which is preliminary data.</text>
</comment>
<dbReference type="Gene3D" id="1.50.10.10">
    <property type="match status" value="1"/>
</dbReference>
<evidence type="ECO:0000256" key="1">
    <source>
        <dbReference type="ARBA" id="ARBA00001445"/>
    </source>
</evidence>
<dbReference type="GO" id="GO:0030596">
    <property type="term" value="F:alpha-L-rhamnosidase activity"/>
    <property type="evidence" value="ECO:0007669"/>
    <property type="project" value="UniProtKB-EC"/>
</dbReference>
<evidence type="ECO:0000313" key="10">
    <source>
        <dbReference type="Proteomes" id="UP000240357"/>
    </source>
</evidence>
<dbReference type="Pfam" id="PF17390">
    <property type="entry name" value="Bac_rhamnosid_C"/>
    <property type="match status" value="1"/>
</dbReference>
<dbReference type="InterPro" id="IPR008928">
    <property type="entry name" value="6-hairpin_glycosidase_sf"/>
</dbReference>
<feature type="domain" description="Alpha-L-rhamnosidase concanavalin-like" evidence="5">
    <location>
        <begin position="369"/>
        <end position="462"/>
    </location>
</feature>
<evidence type="ECO:0000256" key="2">
    <source>
        <dbReference type="ARBA" id="ARBA00012652"/>
    </source>
</evidence>
<dbReference type="Pfam" id="PF08531">
    <property type="entry name" value="Bac_rhamnosid_N"/>
    <property type="match status" value="1"/>
</dbReference>
<evidence type="ECO:0000313" key="9">
    <source>
        <dbReference type="EMBL" id="PSR55340.1"/>
    </source>
</evidence>
<dbReference type="InterPro" id="IPR013737">
    <property type="entry name" value="Bac_rhamnosid_N"/>
</dbReference>
<evidence type="ECO:0000256" key="3">
    <source>
        <dbReference type="ARBA" id="ARBA00022801"/>
    </source>
</evidence>
<dbReference type="InterPro" id="IPR035396">
    <property type="entry name" value="Bac_rhamnosid6H"/>
</dbReference>
<keyword evidence="4" id="KW-0732">Signal</keyword>
<dbReference type="InterPro" id="IPR013783">
    <property type="entry name" value="Ig-like_fold"/>
</dbReference>
<dbReference type="PIRSF" id="PIRSF010631">
    <property type="entry name" value="A-rhamnsds"/>
    <property type="match status" value="1"/>
</dbReference>
<sequence length="926" mass="103547">MIKFLLPILLLLAFSCQSLSQKGSSLRLVSLKCEYQANPIGVEATAPRFSWEIQSNQRGVLQTTYHLLVADNAEALNKNTGTIWDSGKVSSDKSIQVEYAGKELLPTKLYFWKIKIQDNQGNESNWSEPATFQMGLLSQQDWAGARWIAYEELPPSERIVPALPEMGDPQRLPNKNILPLLRKEFTVKNPVKRATMYISGLGHFEMSLNGKKVGDHFLDPGWTDYSEQALYVTFDVANQIKPGANAVGVMLGNGFYHVPGERYRKITGTFGYPKMICRLLVEYTDGTQENLVSDASWKTAPGPVTFTGIYGGEDYDATREQPGWNTTNFKENSPWKPVVLVEGPPQLNSQQADPLRIFENFSPKKITQPQPGVWIYDLGQNASGIPQLSVKGKKGATVKITPGELLDKNLVTQQASGGPHFYQYTLKGNGTETWHPQFTYYGFRYLQIEGGVPEGEPNPQNLPVIVGAIGLHTRNAAPRVGQFTSSNELFNQTEKLIDWAIRSNMASVLTDCPHREKLGWLEEAHLVGSSIRYHYDIARLSKKVIRDMQVAQTAEGLIPDIAPEFVEFAGGFRDSPEWGSNGIIMPWYVYQWYGDQQVLADSYPMMQRYVAYLEKKSNNHLLTHGLGDWYDIGPKHPGESQLTPRGVSATAIYYYDLTLMSKIAALLNKPDDVTRYNQLATQVKQAFNKTFFNNQTKQYATGSQTANAMAVFMNLVEPQNKDAVVANIVKDIRHRNNSLTAGDIGFRYLLRVLDNENRSDVIFDMNSRSDVPGYGYQLAHGATSLTESWQAYGFVSNNHFMLGHILEWFYSGLGGIRPNEKAVAFKNIDIRPELVGDVTFVKASHYSPYGLISSDWQKSNGKFNLTVQIPANTTATIYLPAPSASTVITESGKPVKNNKEIKNIRYQNSRAVLEVGSGTYAFAVEM</sequence>
<dbReference type="InterPro" id="IPR012341">
    <property type="entry name" value="6hp_glycosidase-like_sf"/>
</dbReference>
<proteinExistence type="predicted"/>
<dbReference type="Pfam" id="PF05592">
    <property type="entry name" value="Bac_rhamnosid"/>
    <property type="match status" value="1"/>
</dbReference>
<dbReference type="PANTHER" id="PTHR33307:SF11">
    <property type="entry name" value="ALPHA-L-RHAMNOSIDASE"/>
    <property type="match status" value="1"/>
</dbReference>
<dbReference type="OrthoDB" id="9815108at2"/>
<evidence type="ECO:0000256" key="4">
    <source>
        <dbReference type="SAM" id="SignalP"/>
    </source>
</evidence>
<dbReference type="RefSeq" id="WP_106931519.1">
    <property type="nucleotide sequence ID" value="NZ_PYFT01000001.1"/>
</dbReference>
<keyword evidence="10" id="KW-1185">Reference proteome</keyword>
<evidence type="ECO:0000259" key="5">
    <source>
        <dbReference type="Pfam" id="PF05592"/>
    </source>
</evidence>
<feature type="domain" description="Alpha-L-rhamnosidase six-hairpin glycosidase" evidence="7">
    <location>
        <begin position="479"/>
        <end position="811"/>
    </location>
</feature>
<dbReference type="PROSITE" id="PS51257">
    <property type="entry name" value="PROKAR_LIPOPROTEIN"/>
    <property type="match status" value="1"/>
</dbReference>
<evidence type="ECO:0000259" key="6">
    <source>
        <dbReference type="Pfam" id="PF08531"/>
    </source>
</evidence>
<evidence type="ECO:0000259" key="7">
    <source>
        <dbReference type="Pfam" id="PF17389"/>
    </source>
</evidence>
<dbReference type="SUPFAM" id="SSF48208">
    <property type="entry name" value="Six-hairpin glycosidases"/>
    <property type="match status" value="1"/>
</dbReference>
<dbReference type="Pfam" id="PF17389">
    <property type="entry name" value="Bac_rhamnosid6H"/>
    <property type="match status" value="1"/>
</dbReference>
<dbReference type="Gene3D" id="2.60.420.10">
    <property type="entry name" value="Maltose phosphorylase, domain 3"/>
    <property type="match status" value="1"/>
</dbReference>
<feature type="domain" description="Bacterial alpha-L-rhamnosidase N-terminal" evidence="6">
    <location>
        <begin position="191"/>
        <end position="358"/>
    </location>
</feature>
<dbReference type="AlphaFoldDB" id="A0A2T2YIK7"/>